<feature type="transmembrane region" description="Helical" evidence="17">
    <location>
        <begin position="181"/>
        <end position="198"/>
    </location>
</feature>
<dbReference type="FunFam" id="1.10.287.70:FF:000015">
    <property type="entry name" value="Calcium-activated potassium channel subunit alpha-1 isoform X7"/>
    <property type="match status" value="1"/>
</dbReference>
<dbReference type="InterPro" id="IPR047871">
    <property type="entry name" value="K_chnl_Slo-like"/>
</dbReference>
<dbReference type="InterPro" id="IPR036291">
    <property type="entry name" value="NAD(P)-bd_dom_sf"/>
</dbReference>
<evidence type="ECO:0000256" key="3">
    <source>
        <dbReference type="ARBA" id="ARBA00022475"/>
    </source>
</evidence>
<evidence type="ECO:0000313" key="19">
    <source>
        <dbReference type="EMBL" id="KAF7255500.1"/>
    </source>
</evidence>
<dbReference type="InterPro" id="IPR005821">
    <property type="entry name" value="Ion_trans_dom"/>
</dbReference>
<feature type="transmembrane region" description="Helical" evidence="17">
    <location>
        <begin position="344"/>
        <end position="361"/>
    </location>
</feature>
<keyword evidence="8" id="KW-0106">Calcium</keyword>
<keyword evidence="3" id="KW-1003">Cell membrane</keyword>
<evidence type="ECO:0000256" key="4">
    <source>
        <dbReference type="ARBA" id="ARBA00022538"/>
    </source>
</evidence>
<dbReference type="FunFam" id="3.40.50.720:FF:000005">
    <property type="entry name" value="calcium-activated potassium channel subunit alpha-1 isoform X6"/>
    <property type="match status" value="1"/>
</dbReference>
<dbReference type="OrthoDB" id="10035564at2759"/>
<keyword evidence="11" id="KW-0630">Potassium</keyword>
<dbReference type="PRINTS" id="PR01449">
    <property type="entry name" value="BKCHANNELA"/>
</dbReference>
<gene>
    <name evidence="19" type="ORF">EG68_08028</name>
</gene>
<dbReference type="Proteomes" id="UP000822476">
    <property type="component" value="Unassembled WGS sequence"/>
</dbReference>
<dbReference type="EMBL" id="JTDE01003917">
    <property type="protein sequence ID" value="KAF7255500.1"/>
    <property type="molecule type" value="Genomic_DNA"/>
</dbReference>
<organism evidence="19 20">
    <name type="scientific">Paragonimus skrjabini miyazakii</name>
    <dbReference type="NCBI Taxonomy" id="59628"/>
    <lineage>
        <taxon>Eukaryota</taxon>
        <taxon>Metazoa</taxon>
        <taxon>Spiralia</taxon>
        <taxon>Lophotrochozoa</taxon>
        <taxon>Platyhelminthes</taxon>
        <taxon>Trematoda</taxon>
        <taxon>Digenea</taxon>
        <taxon>Plagiorchiida</taxon>
        <taxon>Troglotremata</taxon>
        <taxon>Troglotrematidae</taxon>
        <taxon>Paragonimus</taxon>
    </lineage>
</organism>
<keyword evidence="14 17" id="KW-0472">Membrane</keyword>
<keyword evidence="9" id="KW-0460">Magnesium</keyword>
<dbReference type="SUPFAM" id="SSF81324">
    <property type="entry name" value="Voltage-gated potassium channels"/>
    <property type="match status" value="1"/>
</dbReference>
<keyword evidence="13" id="KW-0406">Ion transport</keyword>
<dbReference type="Gene3D" id="3.40.50.720">
    <property type="entry name" value="NAD(P)-binding Rossmann-like Domain"/>
    <property type="match status" value="2"/>
</dbReference>
<evidence type="ECO:0000256" key="16">
    <source>
        <dbReference type="ARBA" id="ARBA00029579"/>
    </source>
</evidence>
<dbReference type="InterPro" id="IPR003148">
    <property type="entry name" value="RCK_N"/>
</dbReference>
<comment type="subcellular location">
    <subcellularLocation>
        <location evidence="1">Cell membrane</location>
        <topology evidence="1">Multi-pass membrane protein</topology>
    </subcellularLocation>
</comment>
<evidence type="ECO:0000256" key="6">
    <source>
        <dbReference type="ARBA" id="ARBA00022723"/>
    </source>
</evidence>
<keyword evidence="6" id="KW-0479">Metal-binding</keyword>
<accession>A0A8S9YR68</accession>
<dbReference type="SUPFAM" id="SSF51735">
    <property type="entry name" value="NAD(P)-binding Rossmann-fold domains"/>
    <property type="match status" value="1"/>
</dbReference>
<dbReference type="InterPro" id="IPR048735">
    <property type="entry name" value="Slowpoke-like_C"/>
</dbReference>
<protein>
    <recommendedName>
        <fullName evidence="16">BK channel</fullName>
    </recommendedName>
</protein>
<keyword evidence="10" id="KW-0851">Voltage-gated channel</keyword>
<feature type="transmembrane region" description="Helical" evidence="17">
    <location>
        <begin position="38"/>
        <end position="59"/>
    </location>
</feature>
<dbReference type="Gene3D" id="1.10.287.70">
    <property type="match status" value="1"/>
</dbReference>
<evidence type="ECO:0000256" key="9">
    <source>
        <dbReference type="ARBA" id="ARBA00022842"/>
    </source>
</evidence>
<evidence type="ECO:0000256" key="17">
    <source>
        <dbReference type="SAM" id="Phobius"/>
    </source>
</evidence>
<name>A0A8S9YR68_9TREM</name>
<evidence type="ECO:0000256" key="1">
    <source>
        <dbReference type="ARBA" id="ARBA00004651"/>
    </source>
</evidence>
<feature type="transmembrane region" description="Helical" evidence="17">
    <location>
        <begin position="303"/>
        <end position="324"/>
    </location>
</feature>
<dbReference type="PRINTS" id="PR00169">
    <property type="entry name" value="KCHANNEL"/>
</dbReference>
<evidence type="ECO:0000313" key="20">
    <source>
        <dbReference type="Proteomes" id="UP000822476"/>
    </source>
</evidence>
<comment type="caution">
    <text evidence="19">The sequence shown here is derived from an EMBL/GenBank/DDBJ whole genome shotgun (WGS) entry which is preliminary data.</text>
</comment>
<evidence type="ECO:0000256" key="2">
    <source>
        <dbReference type="ARBA" id="ARBA00022448"/>
    </source>
</evidence>
<reference evidence="19" key="1">
    <citation type="submission" date="2019-07" db="EMBL/GenBank/DDBJ databases">
        <title>Annotation for the trematode Paragonimus miyazaki's.</title>
        <authorList>
            <person name="Choi Y.-J."/>
        </authorList>
    </citation>
    <scope>NUCLEOTIDE SEQUENCE</scope>
    <source>
        <strain evidence="19">Japan</strain>
    </source>
</reference>
<dbReference type="GO" id="GO:0060072">
    <property type="term" value="F:large conductance calcium-activated potassium channel activity"/>
    <property type="evidence" value="ECO:0007669"/>
    <property type="project" value="TreeGrafter"/>
</dbReference>
<dbReference type="Pfam" id="PF21014">
    <property type="entry name" value="Slowpoke_C"/>
    <property type="match status" value="2"/>
</dbReference>
<feature type="transmembrane region" description="Helical" evidence="17">
    <location>
        <begin position="244"/>
        <end position="267"/>
    </location>
</feature>
<dbReference type="PANTHER" id="PTHR10027">
    <property type="entry name" value="CALCIUM-ACTIVATED POTASSIUM CHANNEL ALPHA CHAIN"/>
    <property type="match status" value="1"/>
</dbReference>
<dbReference type="GO" id="GO:0034702">
    <property type="term" value="C:monoatomic ion channel complex"/>
    <property type="evidence" value="ECO:0007669"/>
    <property type="project" value="UniProtKB-KW"/>
</dbReference>
<evidence type="ECO:0000256" key="11">
    <source>
        <dbReference type="ARBA" id="ARBA00022958"/>
    </source>
</evidence>
<keyword evidence="12 17" id="KW-1133">Transmembrane helix</keyword>
<evidence type="ECO:0000256" key="10">
    <source>
        <dbReference type="ARBA" id="ARBA00022882"/>
    </source>
</evidence>
<evidence type="ECO:0000256" key="14">
    <source>
        <dbReference type="ARBA" id="ARBA00023136"/>
    </source>
</evidence>
<dbReference type="Pfam" id="PF00520">
    <property type="entry name" value="Ion_trans"/>
    <property type="match status" value="1"/>
</dbReference>
<evidence type="ECO:0000256" key="8">
    <source>
        <dbReference type="ARBA" id="ARBA00022837"/>
    </source>
</evidence>
<dbReference type="InterPro" id="IPR003929">
    <property type="entry name" value="K_chnl_BK_asu"/>
</dbReference>
<dbReference type="GO" id="GO:0005886">
    <property type="term" value="C:plasma membrane"/>
    <property type="evidence" value="ECO:0007669"/>
    <property type="project" value="UniProtKB-SubCell"/>
</dbReference>
<feature type="domain" description="RCK N-terminal" evidence="18">
    <location>
        <begin position="412"/>
        <end position="554"/>
    </location>
</feature>
<proteinExistence type="predicted"/>
<dbReference type="Pfam" id="PF03493">
    <property type="entry name" value="BK_channel_a"/>
    <property type="match status" value="2"/>
</dbReference>
<feature type="transmembrane region" description="Helical" evidence="17">
    <location>
        <begin position="219"/>
        <end position="238"/>
    </location>
</feature>
<evidence type="ECO:0000256" key="15">
    <source>
        <dbReference type="ARBA" id="ARBA00023303"/>
    </source>
</evidence>
<feature type="transmembrane region" description="Helical" evidence="17">
    <location>
        <begin position="373"/>
        <end position="393"/>
    </location>
</feature>
<dbReference type="PANTHER" id="PTHR10027:SF33">
    <property type="entry name" value="CALCIUM-ACTIVATED POTASSIUM CHANNEL SUBUNIT ALPHA-1-RELATED"/>
    <property type="match status" value="1"/>
</dbReference>
<evidence type="ECO:0000259" key="18">
    <source>
        <dbReference type="PROSITE" id="PS51201"/>
    </source>
</evidence>
<dbReference type="Gene3D" id="1.20.120.350">
    <property type="entry name" value="Voltage-gated potassium channels. Chain C"/>
    <property type="match status" value="1"/>
</dbReference>
<sequence>MYTFQTMANITNMDFIKTSSSSKISRLHWEACMERTGWYIFLVSSVACFLGGIAFILTYRALIQLCQRMQNACCPESIRRSSFKANNALSHKSKCYMDVIDSSAQSRRINSSSQQSSYVNLNEPGDFQTQNSIISKSYSLLAVNPPSLGTRLRNGVSAFSQFGHMFALRLVSYQWRTGRAFIALSMILSLCSFGIYAFEATMWPGEVEKCGHKGRRFRTLDFLMNVFFLIHFLVRLIAARDALVFWVDWFSIIDYLTVPPTLLGFWIRRTWLGFRFVRAFRLVNLSEVLHNLNLIKSASSLRLCHFCTMFMSIWLSGAGMLLLLENTGDIFHGKPYNVTNPITYTNALYFTIVTMSTVGYGDITPQTVLGRVYISLFILIALATFASAIPVIAENFFTVRKYSGSYMKPEGKSHIVVCGEITTDSVKTFLSDFLHEDRQRSDVEVVFINPCMPDLQLQSILRLHFSRVKYFQGTVMNHIDLQRVRMDEADACLILASSMATDADQKDAANIMRVIAVKNYACHVRVIVQLLQTQNKAHLFNSPYWNWDAGDEIICFSELKLGFLAQSCVAPGFSTLLTNLFSMQSQRGLKEATQKYQNRQMSKLATEEGDLRLQTDRRRLTSTLVQSSTDIRNSIGNQTLNPQTSHWTRKCPTFLQNMFRVREHRTKAKAKKPVIRITASSVPSPESPFDSRPTSATKNYSKMQIDDDWLVNYLRGLSMEIYSARLSPSFEGLSFAEAAVVCREKLDLLLIAVVARVPERQRRQAQEFSRLSALGFEMDGDYEEDDEDEIYDESDQEDSKQYLAINPPSNVNVYITGDTTAFFICDSQNNASRATIYCSDCHGNHPHLSPSLVKVCGCRPKRSGRRHQLSPAAIRRWFTKRDVDRPSNMIEMAPETEDVVPSSSGPGKQVDFSKRDIAEETGILCSDRSERRHSDPSGLKHITASFASTLDITGMYHYCYTRTFEESLIPNPTKNSSGWKQKRLVNHILVCLLTDEKKPLLGLHSFVMPLRASHYHANQLKTIVLLGNETYLRREWPSVENFPEVFCLPGSPLSRADLRAARIRWCSICVVLGSAGHAHTEDPYLLDKEVILCSLNIRGMRFAPINPTKSSGSCVPQRKFGYEIPMITELTNDANIHYLDLDDFEAGSAQIPASLTVPFARGIAFTSSVLDVLASTAYFDRNAMTLMRHLITGGVTPALEQWLAEGGMLNMHERSDKEGDVESPVHNKELRRSRYRFQSQIGLTETRQRPRVAQLSVMDAKLRPNPLAISTAFTLFGDLFCFAIRERGILCLGVYRNSYLTKDDNGSHIPLLQRPSDYTASKVKLQNRKCSNERRLSTSAQPIDHVIRKYSHQLNRETSVAMAAEVGLSAQNTEQSTDYQTVLNRYVITNPPNNFRLYSSDLIFCICPFEPEP</sequence>
<keyword evidence="4" id="KW-0633">Potassium transport</keyword>
<keyword evidence="5 17" id="KW-0812">Transmembrane</keyword>
<dbReference type="InterPro" id="IPR027359">
    <property type="entry name" value="Volt_channel_dom_sf"/>
</dbReference>
<dbReference type="Pfam" id="PF22614">
    <property type="entry name" value="Slo-like_RCK"/>
    <property type="match status" value="2"/>
</dbReference>
<keyword evidence="7" id="KW-0631">Potassium channel</keyword>
<keyword evidence="2" id="KW-0813">Transport</keyword>
<evidence type="ECO:0000256" key="12">
    <source>
        <dbReference type="ARBA" id="ARBA00022989"/>
    </source>
</evidence>
<dbReference type="GO" id="GO:0046872">
    <property type="term" value="F:metal ion binding"/>
    <property type="evidence" value="ECO:0007669"/>
    <property type="project" value="UniProtKB-KW"/>
</dbReference>
<keyword evidence="15" id="KW-0407">Ion channel</keyword>
<dbReference type="PROSITE" id="PS51201">
    <property type="entry name" value="RCK_N"/>
    <property type="match status" value="1"/>
</dbReference>
<evidence type="ECO:0000256" key="13">
    <source>
        <dbReference type="ARBA" id="ARBA00023065"/>
    </source>
</evidence>
<keyword evidence="20" id="KW-1185">Reference proteome</keyword>
<evidence type="ECO:0000256" key="7">
    <source>
        <dbReference type="ARBA" id="ARBA00022826"/>
    </source>
</evidence>
<evidence type="ECO:0000256" key="5">
    <source>
        <dbReference type="ARBA" id="ARBA00022692"/>
    </source>
</evidence>